<reference evidence="2" key="1">
    <citation type="submission" date="2017-01" db="EMBL/GenBank/DDBJ databases">
        <title>A deep insight into the sialotranscriptome of adult male and female Cluex tarsalis mosquitoes.</title>
        <authorList>
            <person name="Ribeiro J.M."/>
            <person name="Moreira F."/>
            <person name="Bernard K.A."/>
            <person name="Calvo E."/>
        </authorList>
    </citation>
    <scope>NUCLEOTIDE SEQUENCE</scope>
    <source>
        <strain evidence="2">Kern County</strain>
        <tissue evidence="2">Salivary glands</tissue>
    </source>
</reference>
<feature type="compositionally biased region" description="Polar residues" evidence="1">
    <location>
        <begin position="147"/>
        <end position="171"/>
    </location>
</feature>
<dbReference type="PANTHER" id="PTHR31206">
    <property type="entry name" value="LP10445P"/>
    <property type="match status" value="1"/>
</dbReference>
<feature type="region of interest" description="Disordered" evidence="1">
    <location>
        <begin position="41"/>
        <end position="63"/>
    </location>
</feature>
<accession>A0A1Q3FFY9</accession>
<organism evidence="2">
    <name type="scientific">Culex tarsalis</name>
    <name type="common">Encephalitis mosquito</name>
    <dbReference type="NCBI Taxonomy" id="7177"/>
    <lineage>
        <taxon>Eukaryota</taxon>
        <taxon>Metazoa</taxon>
        <taxon>Ecdysozoa</taxon>
        <taxon>Arthropoda</taxon>
        <taxon>Hexapoda</taxon>
        <taxon>Insecta</taxon>
        <taxon>Pterygota</taxon>
        <taxon>Neoptera</taxon>
        <taxon>Endopterygota</taxon>
        <taxon>Diptera</taxon>
        <taxon>Nematocera</taxon>
        <taxon>Culicoidea</taxon>
        <taxon>Culicidae</taxon>
        <taxon>Culicinae</taxon>
        <taxon>Culicini</taxon>
        <taxon>Culex</taxon>
        <taxon>Culex</taxon>
    </lineage>
</organism>
<feature type="compositionally biased region" description="Acidic residues" evidence="1">
    <location>
        <begin position="42"/>
        <end position="54"/>
    </location>
</feature>
<sequence length="171" mass="19181">MTKVDIPMKNKVDASANFIQHEKDVEVQVRAPKRVLHFSDGTLEEYSDEEDQDQVDGTGRNERTVDESKMNWGDWMLHKTCKLGSSVLAGCDYVGEGLASFLGITTPKYSFEIEEFKRMQAEQQAEDRAIQNFVEQNRPSATVEAQPEQSNPTSATDPAGSTTVTNEIEKF</sequence>
<protein>
    <submittedName>
        <fullName evidence="2">Uncharacterized protein</fullName>
    </submittedName>
</protein>
<evidence type="ECO:0000313" key="2">
    <source>
        <dbReference type="EMBL" id="JAV26470.1"/>
    </source>
</evidence>
<feature type="region of interest" description="Disordered" evidence="1">
    <location>
        <begin position="135"/>
        <end position="171"/>
    </location>
</feature>
<dbReference type="Pfam" id="PF14774">
    <property type="entry name" value="FAM177"/>
    <property type="match status" value="1"/>
</dbReference>
<proteinExistence type="predicted"/>
<dbReference type="InterPro" id="IPR028260">
    <property type="entry name" value="FAM177"/>
</dbReference>
<dbReference type="EMBL" id="GFDL01008575">
    <property type="protein sequence ID" value="JAV26470.1"/>
    <property type="molecule type" value="Transcribed_RNA"/>
</dbReference>
<dbReference type="AlphaFoldDB" id="A0A1Q3FFY9"/>
<name>A0A1Q3FFY9_CULTA</name>
<dbReference type="PANTHER" id="PTHR31206:SF1">
    <property type="entry name" value="LP10445P"/>
    <property type="match status" value="1"/>
</dbReference>
<evidence type="ECO:0000256" key="1">
    <source>
        <dbReference type="SAM" id="MobiDB-lite"/>
    </source>
</evidence>